<proteinExistence type="predicted"/>
<feature type="region of interest" description="Disordered" evidence="5">
    <location>
        <begin position="1270"/>
        <end position="1349"/>
    </location>
</feature>
<feature type="domain" description="Ig-like" evidence="7">
    <location>
        <begin position="321"/>
        <end position="412"/>
    </location>
</feature>
<dbReference type="SUPFAM" id="SSF48726">
    <property type="entry name" value="Immunoglobulin"/>
    <property type="match status" value="5"/>
</dbReference>
<dbReference type="InterPro" id="IPR003961">
    <property type="entry name" value="FN3_dom"/>
</dbReference>
<feature type="region of interest" description="Disordered" evidence="5">
    <location>
        <begin position="801"/>
        <end position="850"/>
    </location>
</feature>
<dbReference type="SMART" id="SM00409">
    <property type="entry name" value="IG"/>
    <property type="match status" value="5"/>
</dbReference>
<dbReference type="InterPro" id="IPR007110">
    <property type="entry name" value="Ig-like_dom"/>
</dbReference>
<name>A0A0F8CKJ0_LARCR</name>
<dbReference type="Pfam" id="PF00041">
    <property type="entry name" value="fn3"/>
    <property type="match status" value="1"/>
</dbReference>
<dbReference type="EMBL" id="KQ041840">
    <property type="protein sequence ID" value="KKF21781.1"/>
    <property type="molecule type" value="Genomic_DNA"/>
</dbReference>
<keyword evidence="4" id="KW-0175">Coiled coil</keyword>
<dbReference type="eggNOG" id="KOG3510">
    <property type="taxonomic scope" value="Eukaryota"/>
</dbReference>
<feature type="domain" description="Fibronectin type-III" evidence="8">
    <location>
        <begin position="615"/>
        <end position="707"/>
    </location>
</feature>
<dbReference type="InterPro" id="IPR036179">
    <property type="entry name" value="Ig-like_dom_sf"/>
</dbReference>
<dbReference type="CDD" id="cd00063">
    <property type="entry name" value="FN3"/>
    <property type="match status" value="2"/>
</dbReference>
<dbReference type="InterPro" id="IPR003598">
    <property type="entry name" value="Ig_sub2"/>
</dbReference>
<evidence type="ECO:0000259" key="8">
    <source>
        <dbReference type="PROSITE" id="PS50853"/>
    </source>
</evidence>
<feature type="region of interest" description="Disordered" evidence="5">
    <location>
        <begin position="754"/>
        <end position="784"/>
    </location>
</feature>
<feature type="compositionally biased region" description="Polar residues" evidence="5">
    <location>
        <begin position="774"/>
        <end position="783"/>
    </location>
</feature>
<organism evidence="9">
    <name type="scientific">Larimichthys crocea</name>
    <name type="common">Large yellow croaker</name>
    <name type="synonym">Pseudosciaena crocea</name>
    <dbReference type="NCBI Taxonomy" id="215358"/>
    <lineage>
        <taxon>Eukaryota</taxon>
        <taxon>Metazoa</taxon>
        <taxon>Chordata</taxon>
        <taxon>Craniata</taxon>
        <taxon>Vertebrata</taxon>
        <taxon>Euteleostomi</taxon>
        <taxon>Actinopterygii</taxon>
        <taxon>Neopterygii</taxon>
        <taxon>Teleostei</taxon>
        <taxon>Neoteleostei</taxon>
        <taxon>Acanthomorphata</taxon>
        <taxon>Eupercaria</taxon>
        <taxon>Sciaenidae</taxon>
        <taxon>Larimichthys</taxon>
    </lineage>
</organism>
<keyword evidence="2" id="KW-1015">Disulfide bond</keyword>
<feature type="compositionally biased region" description="Low complexity" evidence="5">
    <location>
        <begin position="801"/>
        <end position="819"/>
    </location>
</feature>
<evidence type="ECO:0000259" key="7">
    <source>
        <dbReference type="PROSITE" id="PS50835"/>
    </source>
</evidence>
<evidence type="ECO:0000313" key="9">
    <source>
        <dbReference type="EMBL" id="KKF21781.1"/>
    </source>
</evidence>
<dbReference type="PANTHER" id="PTHR44170:SF48">
    <property type="entry name" value="PROTEIN TURTLE HOMOLOG A"/>
    <property type="match status" value="1"/>
</dbReference>
<feature type="compositionally biased region" description="Acidic residues" evidence="5">
    <location>
        <begin position="1673"/>
        <end position="1685"/>
    </location>
</feature>
<dbReference type="PROSITE" id="PS50835">
    <property type="entry name" value="IG_LIKE"/>
    <property type="match status" value="5"/>
</dbReference>
<dbReference type="Pfam" id="PF13927">
    <property type="entry name" value="Ig_3"/>
    <property type="match status" value="3"/>
</dbReference>
<reference evidence="9" key="1">
    <citation type="journal article" date="2015" name="PLoS Genet.">
        <title>Genome Sequencing of the Perciform Fish Larimichthys crocea Provides Insights into Molecular and Genetic Mechanisms of Stress Adaptation.</title>
        <authorList>
            <person name="Ao J."/>
            <person name="Mu Y."/>
            <person name="Xiang L.X."/>
            <person name="Fan D."/>
            <person name="Feng M."/>
            <person name="Zhang S."/>
            <person name="Shi Q."/>
            <person name="Zhu L.Y."/>
            <person name="Li T."/>
            <person name="Ding Y."/>
            <person name="Nie L."/>
            <person name="Li Q."/>
            <person name="Dong W.R."/>
            <person name="Jiang L."/>
            <person name="Sun B."/>
            <person name="Zhang X."/>
            <person name="Li M."/>
            <person name="Zhang H.Q."/>
            <person name="Xie S."/>
            <person name="Zhu Y."/>
            <person name="Jiang X."/>
            <person name="Wang X."/>
            <person name="Mu P."/>
            <person name="Chen W."/>
            <person name="Yue Z."/>
            <person name="Wang Z."/>
            <person name="Wang J."/>
            <person name="Shao J.Z."/>
            <person name="Chen X."/>
        </authorList>
    </citation>
    <scope>NUCLEOTIDE SEQUENCE [LARGE SCALE GENOMIC DNA]</scope>
    <source>
        <strain evidence="9">SSNF</strain>
        <tissue evidence="9">Blood</tissue>
    </source>
</reference>
<dbReference type="SMART" id="SM00406">
    <property type="entry name" value="IGv"/>
    <property type="match status" value="2"/>
</dbReference>
<dbReference type="PROSITE" id="PS50853">
    <property type="entry name" value="FN3"/>
    <property type="match status" value="2"/>
</dbReference>
<accession>A0A0F8CKJ0</accession>
<feature type="domain" description="Fibronectin type-III" evidence="8">
    <location>
        <begin position="506"/>
        <end position="606"/>
    </location>
</feature>
<evidence type="ECO:0000256" key="3">
    <source>
        <dbReference type="ARBA" id="ARBA00023319"/>
    </source>
</evidence>
<keyword evidence="3" id="KW-0393">Immunoglobulin domain</keyword>
<feature type="region of interest" description="Disordered" evidence="5">
    <location>
        <begin position="1126"/>
        <end position="1221"/>
    </location>
</feature>
<dbReference type="SMART" id="SM00408">
    <property type="entry name" value="IGc2"/>
    <property type="match status" value="5"/>
</dbReference>
<feature type="domain" description="Ig-like" evidence="7">
    <location>
        <begin position="225"/>
        <end position="317"/>
    </location>
</feature>
<dbReference type="InterPro" id="IPR036116">
    <property type="entry name" value="FN3_sf"/>
</dbReference>
<dbReference type="SMART" id="SM00060">
    <property type="entry name" value="FN3"/>
    <property type="match status" value="2"/>
</dbReference>
<evidence type="ECO:0000256" key="2">
    <source>
        <dbReference type="ARBA" id="ARBA00023157"/>
    </source>
</evidence>
<dbReference type="CDD" id="cd00096">
    <property type="entry name" value="Ig"/>
    <property type="match status" value="1"/>
</dbReference>
<keyword evidence="6" id="KW-0732">Signal</keyword>
<dbReference type="SUPFAM" id="SSF49265">
    <property type="entry name" value="Fibronectin type III"/>
    <property type="match status" value="1"/>
</dbReference>
<feature type="region of interest" description="Disordered" evidence="5">
    <location>
        <begin position="1366"/>
        <end position="1420"/>
    </location>
</feature>
<sequence length="1685" mass="184304">MGSTRSYLQTFTLVAIFCLLLTTEGAGPEVRGKVGGAVELECNFPASDPTAVSSASLHVVEWVRQGLDIPILIKFGSYAPRVHPQYEGRVSLVRITALRLEGLHLDDQGSYECRILLLNEPTDELQNGTWTLLSVAAPPSFTKAPPPAVEALVGSHLSLACVANGNPTPTITWLKDGSAIQGINYQEGALSLRAVSMQSGGQYTCHASNSEGNVTRVTKVKIKGPPVIVIPPKSTSLNMSKDASLTCQAVADPPNMTYVWQKNGENVYHVESMKSRVKIVVDGTLLVSRLIPEDSGTYTCMPTNGLLTPPTASANLTVMHPAQALKMPQQTYLPTGMDGVITCPVAAQPPLLYVDWTKDGEPLDLSLYPGWTLTPEGSLFMATVNDDTAGVYTCTPYNSYGSMGSSGPTNVILQDPPSFSVTPEKQYKQEAGSTLIIPCQGNEDPTNKVTWSKVDLARRASHSTEPNGSLLLQPLTKEHQGTWECCVTNRVASVKTSTEVFVLGTSPHAATSLSVSPGVKEANISWEAGFDGGSAQTFSVWVKKISASDNDGKRDWFSVSVPPSSGTTLQVTGLSPATDYQFSILSINKMGTGPFSEITTTRTLDPPPMISKLNPPASLSANQGSAGVVLQWSLSEAQLPPITGFVLQARTEQGEWFTLDEDISANMSEIVVPGLRKDCVYELRLLSRRGELLSEPSPSVNVSTVGMEIYPATSQLLEFVPEPLLAGILGGVGFMCLALVLLLGSACVISYQRDRRRRKKKDEHPPAIYKYSPSIRTSGTGSPDSVLKKSLLPASILYPTTSSTDTSSSSQTECSSFSTENHQRRKHILSNYSRGRLTRTTSSPISPPIELISRGPDGRFLIPPYDNDTLSLHSKKSIRYDQPAKIRRSLSLHSEREDRKEAFVLSVDLPPCKAAEDNSRRQICDMAQRLPHRSPYILDQKASYDGFPDFSSMCSNSSLATIPNQKRETLTFPVLPHIRSSLGQPSTTASALVLQMEHERERGNLSHCLKLAQEREEIERELRKYTLERSSMREMRREHSGLEEREAGGGELLWEYKSSTLPHRYPQGKKESFDLSPSPFSLSSVHWEDRPFVSPSTLIPDGTCVSASSPASPSCFKSFNHHPAPSFTKQTPLQPEEAGSFSKDRLTPPHLPSKHQRHERVEAAPEGYDNSPQSTLLEMQTNDSCSEARRQNNLSHGSLSTLSLRSNKYPERSNSALDSAPVSSKVEVVFSNPTDEDVCVEMSVDEPELEVCVMRPTKPMLHHRIASHVQRGHSLTRSGRYEDMSRGSASFNCRSPASVDDIIRVPDSSRPPQPELWRAVSQGSKTWDSKRRSQSLDSRRRKESNFLPPDAWIDSLSQENCSVASSRRPESLFWEPQKTSLPRKISKSPANSPPATKAASRSPPAVDPLSLRSNPERPISNPCHYEPRRAAPIFHNAAKWPIAYQEAMKEAVGSLEAMKEASRCLPPGDNDQDVLEVETGCYEGVPESGSSYSSYASSGRGSMEPANGRLSMCHLSPVFTNSPETVEESTEDSHQMEPSQRRKVSVDENYEWDAADFCSQPGDHDGMEVCSKLQAKKDSSCEQSDPQSIKADLEILPSLDCLSFLSNSSAVEGNVESICDDNLDVEDCSSDDKDRSSDTESCISKDSLLDSLSGYDADIENDSNKSSDIKSDIDEDSDTADDDNI</sequence>
<dbReference type="Pfam" id="PF07686">
    <property type="entry name" value="V-set"/>
    <property type="match status" value="1"/>
</dbReference>
<dbReference type="GO" id="GO:0098609">
    <property type="term" value="P:cell-cell adhesion"/>
    <property type="evidence" value="ECO:0007669"/>
    <property type="project" value="TreeGrafter"/>
</dbReference>
<feature type="coiled-coil region" evidence="4">
    <location>
        <begin position="1008"/>
        <end position="1035"/>
    </location>
</feature>
<dbReference type="PANTHER" id="PTHR44170">
    <property type="entry name" value="PROTEIN SIDEKICK"/>
    <property type="match status" value="1"/>
</dbReference>
<keyword evidence="1" id="KW-0677">Repeat</keyword>
<feature type="region of interest" description="Disordered" evidence="5">
    <location>
        <begin position="1654"/>
        <end position="1685"/>
    </location>
</feature>
<feature type="chain" id="PRO_5002528027" evidence="6">
    <location>
        <begin position="26"/>
        <end position="1685"/>
    </location>
</feature>
<feature type="compositionally biased region" description="Polar residues" evidence="5">
    <location>
        <begin position="1170"/>
        <end position="1217"/>
    </location>
</feature>
<feature type="region of interest" description="Disordered" evidence="5">
    <location>
        <begin position="1522"/>
        <end position="1545"/>
    </location>
</feature>
<dbReference type="InterPro" id="IPR003599">
    <property type="entry name" value="Ig_sub"/>
</dbReference>
<feature type="compositionally biased region" description="Low complexity" evidence="5">
    <location>
        <begin position="838"/>
        <end position="850"/>
    </location>
</feature>
<protein>
    <submittedName>
        <fullName evidence="9">Protein turtle</fullName>
    </submittedName>
</protein>
<feature type="compositionally biased region" description="Basic and acidic residues" evidence="5">
    <location>
        <begin position="1662"/>
        <end position="1672"/>
    </location>
</feature>
<feature type="signal peptide" evidence="6">
    <location>
        <begin position="1"/>
        <end position="25"/>
    </location>
</feature>
<feature type="domain" description="Ig-like" evidence="7">
    <location>
        <begin position="417"/>
        <end position="501"/>
    </location>
</feature>
<evidence type="ECO:0000256" key="5">
    <source>
        <dbReference type="SAM" id="MobiDB-lite"/>
    </source>
</evidence>
<gene>
    <name evidence="9" type="ORF">EH28_03835</name>
</gene>
<evidence type="ECO:0000256" key="4">
    <source>
        <dbReference type="SAM" id="Coils"/>
    </source>
</evidence>
<dbReference type="InterPro" id="IPR013106">
    <property type="entry name" value="Ig_V-set"/>
</dbReference>
<dbReference type="Gene3D" id="2.60.40.10">
    <property type="entry name" value="Immunoglobulins"/>
    <property type="match status" value="7"/>
</dbReference>
<evidence type="ECO:0000256" key="6">
    <source>
        <dbReference type="SAM" id="SignalP"/>
    </source>
</evidence>
<feature type="domain" description="Ig-like" evidence="7">
    <location>
        <begin position="139"/>
        <end position="221"/>
    </location>
</feature>
<evidence type="ECO:0000256" key="1">
    <source>
        <dbReference type="ARBA" id="ARBA00022737"/>
    </source>
</evidence>
<dbReference type="FunFam" id="2.60.40.10:FF:000323">
    <property type="entry name" value="Immunoglobulin superfamily member 9B"/>
    <property type="match status" value="1"/>
</dbReference>
<dbReference type="InterPro" id="IPR013783">
    <property type="entry name" value="Ig-like_fold"/>
</dbReference>
<feature type="domain" description="Ig-like" evidence="7">
    <location>
        <begin position="35"/>
        <end position="115"/>
    </location>
</feature>